<evidence type="ECO:0000313" key="2">
    <source>
        <dbReference type="EMBL" id="TNN22164.1"/>
    </source>
</evidence>
<keyword evidence="3" id="KW-1185">Reference proteome</keyword>
<evidence type="ECO:0000313" key="3">
    <source>
        <dbReference type="Proteomes" id="UP000314294"/>
    </source>
</evidence>
<accession>A0A4Z2E084</accession>
<dbReference type="EMBL" id="SRLO01023872">
    <property type="protein sequence ID" value="TNN22164.1"/>
    <property type="molecule type" value="Genomic_DNA"/>
</dbReference>
<proteinExistence type="predicted"/>
<organism evidence="2 3">
    <name type="scientific">Liparis tanakae</name>
    <name type="common">Tanaka's snailfish</name>
    <dbReference type="NCBI Taxonomy" id="230148"/>
    <lineage>
        <taxon>Eukaryota</taxon>
        <taxon>Metazoa</taxon>
        <taxon>Chordata</taxon>
        <taxon>Craniata</taxon>
        <taxon>Vertebrata</taxon>
        <taxon>Euteleostomi</taxon>
        <taxon>Actinopterygii</taxon>
        <taxon>Neopterygii</taxon>
        <taxon>Teleostei</taxon>
        <taxon>Neoteleostei</taxon>
        <taxon>Acanthomorphata</taxon>
        <taxon>Eupercaria</taxon>
        <taxon>Perciformes</taxon>
        <taxon>Cottioidei</taxon>
        <taxon>Cottales</taxon>
        <taxon>Liparidae</taxon>
        <taxon>Liparis</taxon>
    </lineage>
</organism>
<evidence type="ECO:0000256" key="1">
    <source>
        <dbReference type="SAM" id="MobiDB-lite"/>
    </source>
</evidence>
<protein>
    <submittedName>
        <fullName evidence="2">Uncharacterized protein</fullName>
    </submittedName>
</protein>
<sequence length="111" mass="11619">MNTGPVSPCPPCPPRVPVSPVSPVAPVSPVSPCVPCGPRVPRVPVSPVAPSYPQSLKAPPPEVRQLVSESQSPGPEEPPASGRHRQEDPGVLCVLLHNYTSQTEPCPSLRP</sequence>
<name>A0A4Z2E084_9TELE</name>
<feature type="region of interest" description="Disordered" evidence="1">
    <location>
        <begin position="44"/>
        <end position="92"/>
    </location>
</feature>
<reference evidence="2 3" key="1">
    <citation type="submission" date="2019-03" db="EMBL/GenBank/DDBJ databases">
        <title>First draft genome of Liparis tanakae, snailfish: a comprehensive survey of snailfish specific genes.</title>
        <authorList>
            <person name="Kim W."/>
            <person name="Song I."/>
            <person name="Jeong J.-H."/>
            <person name="Kim D."/>
            <person name="Kim S."/>
            <person name="Ryu S."/>
            <person name="Song J.Y."/>
            <person name="Lee S.K."/>
        </authorList>
    </citation>
    <scope>NUCLEOTIDE SEQUENCE [LARGE SCALE GENOMIC DNA]</scope>
    <source>
        <tissue evidence="2">Muscle</tissue>
    </source>
</reference>
<gene>
    <name evidence="2" type="ORF">EYF80_067722</name>
</gene>
<dbReference type="Proteomes" id="UP000314294">
    <property type="component" value="Unassembled WGS sequence"/>
</dbReference>
<dbReference type="AlphaFoldDB" id="A0A4Z2E084"/>
<comment type="caution">
    <text evidence="2">The sequence shown here is derived from an EMBL/GenBank/DDBJ whole genome shotgun (WGS) entry which is preliminary data.</text>
</comment>